<keyword evidence="1 7" id="KW-0028">Amino-acid biosynthesis</keyword>
<dbReference type="SUPFAM" id="SSF47413">
    <property type="entry name" value="lambda repressor-like DNA-binding domains"/>
    <property type="match status" value="1"/>
</dbReference>
<keyword evidence="7" id="KW-0460">Magnesium</keyword>
<evidence type="ECO:0000259" key="8">
    <source>
        <dbReference type="PROSITE" id="PS50943"/>
    </source>
</evidence>
<gene>
    <name evidence="9" type="primary">aroK_1</name>
    <name evidence="7" type="synonym">aroK</name>
    <name evidence="9" type="ORF">Taqua_01128</name>
</gene>
<dbReference type="PRINTS" id="PR01100">
    <property type="entry name" value="SHIKIMTKNASE"/>
</dbReference>
<keyword evidence="5 7" id="KW-0067">ATP-binding</keyword>
<comment type="caution">
    <text evidence="9">The sequence shown here is derived from an EMBL/GenBank/DDBJ whole genome shotgun (WGS) entry which is preliminary data.</text>
</comment>
<evidence type="ECO:0000313" key="9">
    <source>
        <dbReference type="EMBL" id="TSE25384.1"/>
    </source>
</evidence>
<comment type="cofactor">
    <cofactor evidence="7">
        <name>Mg(2+)</name>
        <dbReference type="ChEBI" id="CHEBI:18420"/>
    </cofactor>
    <text evidence="7">Binds 1 Mg(2+) ion per subunit.</text>
</comment>
<name>A0A554WP79_9BURK</name>
<evidence type="ECO:0000256" key="7">
    <source>
        <dbReference type="HAMAP-Rule" id="MF_00109"/>
    </source>
</evidence>
<evidence type="ECO:0000256" key="2">
    <source>
        <dbReference type="ARBA" id="ARBA00022679"/>
    </source>
</evidence>
<dbReference type="CDD" id="cd00464">
    <property type="entry name" value="SK"/>
    <property type="match status" value="1"/>
</dbReference>
<keyword evidence="7" id="KW-0963">Cytoplasm</keyword>
<comment type="caution">
    <text evidence="7">Lacks conserved residue(s) required for the propagation of feature annotation.</text>
</comment>
<keyword evidence="2 7" id="KW-0808">Transferase</keyword>
<evidence type="ECO:0000256" key="3">
    <source>
        <dbReference type="ARBA" id="ARBA00022741"/>
    </source>
</evidence>
<comment type="subunit">
    <text evidence="7">Monomer.</text>
</comment>
<dbReference type="Proteomes" id="UP000318554">
    <property type="component" value="Unassembled WGS sequence"/>
</dbReference>
<feature type="binding site" evidence="7">
    <location>
        <position position="299"/>
    </location>
    <ligand>
        <name>ATP</name>
        <dbReference type="ChEBI" id="CHEBI:30616"/>
    </ligand>
</feature>
<dbReference type="InterPro" id="IPR000623">
    <property type="entry name" value="Shikimate_kinase/TSH1"/>
</dbReference>
<dbReference type="CDD" id="cd00093">
    <property type="entry name" value="HTH_XRE"/>
    <property type="match status" value="1"/>
</dbReference>
<dbReference type="PANTHER" id="PTHR21087">
    <property type="entry name" value="SHIKIMATE KINASE"/>
    <property type="match status" value="1"/>
</dbReference>
<dbReference type="EMBL" id="VJNA01000011">
    <property type="protein sequence ID" value="TSE25384.1"/>
    <property type="molecule type" value="Genomic_DNA"/>
</dbReference>
<keyword evidence="10" id="KW-1185">Reference proteome</keyword>
<comment type="similarity">
    <text evidence="7">Belongs to the shikimate kinase family.</text>
</comment>
<dbReference type="GO" id="GO:0005829">
    <property type="term" value="C:cytosol"/>
    <property type="evidence" value="ECO:0007669"/>
    <property type="project" value="TreeGrafter"/>
</dbReference>
<dbReference type="NCBIfam" id="NF006015">
    <property type="entry name" value="PRK08154.1"/>
    <property type="match status" value="1"/>
</dbReference>
<evidence type="ECO:0000313" key="10">
    <source>
        <dbReference type="Proteomes" id="UP000318554"/>
    </source>
</evidence>
<comment type="pathway">
    <text evidence="7">Metabolic intermediate biosynthesis; chorismate biosynthesis; chorismate from D-erythrose 4-phosphate and phosphoenolpyruvate: step 5/7.</text>
</comment>
<dbReference type="InterPro" id="IPR010982">
    <property type="entry name" value="Lambda_DNA-bd_dom_sf"/>
</dbReference>
<dbReference type="GO" id="GO:0004765">
    <property type="term" value="F:shikimate kinase activity"/>
    <property type="evidence" value="ECO:0007669"/>
    <property type="project" value="UniProtKB-UniRule"/>
</dbReference>
<dbReference type="OrthoDB" id="9800332at2"/>
<feature type="binding site" evidence="7">
    <location>
        <position position="318"/>
    </location>
    <ligand>
        <name>substrate</name>
    </ligand>
</feature>
<dbReference type="SMART" id="SM00530">
    <property type="entry name" value="HTH_XRE"/>
    <property type="match status" value="1"/>
</dbReference>
<dbReference type="GO" id="GO:0009423">
    <property type="term" value="P:chorismate biosynthetic process"/>
    <property type="evidence" value="ECO:0007669"/>
    <property type="project" value="UniProtKB-UniRule"/>
</dbReference>
<comment type="subcellular location">
    <subcellularLocation>
        <location evidence="7">Cytoplasm</location>
    </subcellularLocation>
</comment>
<accession>A0A554WP79</accession>
<dbReference type="InterPro" id="IPR031322">
    <property type="entry name" value="Shikimate/glucono_kinase"/>
</dbReference>
<evidence type="ECO:0000256" key="4">
    <source>
        <dbReference type="ARBA" id="ARBA00022777"/>
    </source>
</evidence>
<dbReference type="SUPFAM" id="SSF52540">
    <property type="entry name" value="P-loop containing nucleoside triphosphate hydrolases"/>
    <property type="match status" value="1"/>
</dbReference>
<feature type="binding site" evidence="7">
    <location>
        <position position="195"/>
    </location>
    <ligand>
        <name>Mg(2+)</name>
        <dbReference type="ChEBI" id="CHEBI:18420"/>
    </ligand>
</feature>
<dbReference type="UniPathway" id="UPA00053">
    <property type="reaction ID" value="UER00088"/>
</dbReference>
<dbReference type="PROSITE" id="PS50943">
    <property type="entry name" value="HTH_CROC1"/>
    <property type="match status" value="1"/>
</dbReference>
<dbReference type="Pfam" id="PF01381">
    <property type="entry name" value="HTH_3"/>
    <property type="match status" value="1"/>
</dbReference>
<feature type="binding site" evidence="7">
    <location>
        <position position="334"/>
    </location>
    <ligand>
        <name>ATP</name>
        <dbReference type="ChEBI" id="CHEBI:30616"/>
    </ligand>
</feature>
<feature type="binding site" evidence="7">
    <location>
        <begin position="191"/>
        <end position="196"/>
    </location>
    <ligand>
        <name>ATP</name>
        <dbReference type="ChEBI" id="CHEBI:30616"/>
    </ligand>
</feature>
<dbReference type="Pfam" id="PF01202">
    <property type="entry name" value="SKI"/>
    <property type="match status" value="1"/>
</dbReference>
<dbReference type="AlphaFoldDB" id="A0A554WP79"/>
<dbReference type="GO" id="GO:0003677">
    <property type="term" value="F:DNA binding"/>
    <property type="evidence" value="ECO:0007669"/>
    <property type="project" value="InterPro"/>
</dbReference>
<keyword evidence="4 7" id="KW-0418">Kinase</keyword>
<proteinExistence type="inferred from homology"/>
<dbReference type="InterPro" id="IPR001387">
    <property type="entry name" value="Cro/C1-type_HTH"/>
</dbReference>
<dbReference type="HAMAP" id="MF_00109">
    <property type="entry name" value="Shikimate_kinase"/>
    <property type="match status" value="1"/>
</dbReference>
<keyword evidence="6 7" id="KW-0057">Aromatic amino acid biosynthesis</keyword>
<reference evidence="9 10" key="1">
    <citation type="submission" date="2019-07" db="EMBL/GenBank/DDBJ databases">
        <title>Tepidimonas aquatica CLN-1 draft genome.</title>
        <authorList>
            <person name="Da Costa M.S."/>
            <person name="Froufe H.J.C."/>
            <person name="Egas C."/>
            <person name="Albuquerque L."/>
        </authorList>
    </citation>
    <scope>NUCLEOTIDE SEQUENCE [LARGE SCALE GENOMIC DNA]</scope>
    <source>
        <strain evidence="9 10">CLN-1</strain>
    </source>
</reference>
<organism evidence="9 10">
    <name type="scientific">Tepidimonas aquatica</name>
    <dbReference type="NCBI Taxonomy" id="247482"/>
    <lineage>
        <taxon>Bacteria</taxon>
        <taxon>Pseudomonadati</taxon>
        <taxon>Pseudomonadota</taxon>
        <taxon>Betaproteobacteria</taxon>
        <taxon>Burkholderiales</taxon>
        <taxon>Tepidimonas</taxon>
    </lineage>
</organism>
<evidence type="ECO:0000256" key="5">
    <source>
        <dbReference type="ARBA" id="ARBA00022840"/>
    </source>
</evidence>
<comment type="catalytic activity">
    <reaction evidence="7">
        <text>shikimate + ATP = 3-phosphoshikimate + ADP + H(+)</text>
        <dbReference type="Rhea" id="RHEA:13121"/>
        <dbReference type="ChEBI" id="CHEBI:15378"/>
        <dbReference type="ChEBI" id="CHEBI:30616"/>
        <dbReference type="ChEBI" id="CHEBI:36208"/>
        <dbReference type="ChEBI" id="CHEBI:145989"/>
        <dbReference type="ChEBI" id="CHEBI:456216"/>
        <dbReference type="EC" id="2.7.1.71"/>
    </reaction>
</comment>
<protein>
    <recommendedName>
        <fullName evidence="7">Shikimate kinase</fullName>
        <shortName evidence="7">SK</shortName>
        <ecNumber evidence="7">2.7.1.71</ecNumber>
    </recommendedName>
</protein>
<keyword evidence="7" id="KW-0479">Metal-binding</keyword>
<dbReference type="PANTHER" id="PTHR21087:SF16">
    <property type="entry name" value="SHIKIMATE KINASE 1, CHLOROPLASTIC"/>
    <property type="match status" value="1"/>
</dbReference>
<dbReference type="GO" id="GO:0000287">
    <property type="term" value="F:magnesium ion binding"/>
    <property type="evidence" value="ECO:0007669"/>
    <property type="project" value="UniProtKB-UniRule"/>
</dbReference>
<dbReference type="Gene3D" id="1.10.260.40">
    <property type="entry name" value="lambda repressor-like DNA-binding domains"/>
    <property type="match status" value="1"/>
</dbReference>
<sequence length="358" mass="39249">MFVAASAIRVFPYSGLRSELDTTLKPNDLDTARRRAPAPEAHPDPVLQLTLPTVTEPQPDPAGGEPRVPFLVALGERVRLLRARRGMTRKAVALAADVSERHLANLEYGAGNASILVLLQVARALQCPLAELLGDISTSSPEWLLIRELLQGRDEAELRRVRHKLVELLGAHGGVDSVGRQGRIALIGLRGAGKSTLGRRLAEALGYPFIELSREIEQFAGCSISEIHNLYGAAAYRRYERRALEEAIQIYPEVVIATPGGLVSDPTNFNLLLQHCTTVWLKADPADHMRRVAEQGDLRPMAASPEAMEDLRRILAGRSAFYAKADLTIDTSAQPLEATFALLLREVHALLHKDAQRV</sequence>
<dbReference type="GO" id="GO:0009073">
    <property type="term" value="P:aromatic amino acid family biosynthetic process"/>
    <property type="evidence" value="ECO:0007669"/>
    <property type="project" value="UniProtKB-KW"/>
</dbReference>
<comment type="function">
    <text evidence="7">Catalyzes the specific phosphorylation of the 3-hydroxyl group of shikimic acid using ATP as a cosubstrate.</text>
</comment>
<keyword evidence="3 7" id="KW-0547">Nucleotide-binding</keyword>
<feature type="binding site" evidence="7">
    <location>
        <position position="260"/>
    </location>
    <ligand>
        <name>substrate</name>
    </ligand>
</feature>
<evidence type="ECO:0000256" key="1">
    <source>
        <dbReference type="ARBA" id="ARBA00022605"/>
    </source>
</evidence>
<dbReference type="GO" id="GO:0008652">
    <property type="term" value="P:amino acid biosynthetic process"/>
    <property type="evidence" value="ECO:0007669"/>
    <property type="project" value="UniProtKB-KW"/>
</dbReference>
<feature type="domain" description="HTH cro/C1-type" evidence="8">
    <location>
        <begin position="78"/>
        <end position="132"/>
    </location>
</feature>
<feature type="binding site" evidence="7">
    <location>
        <position position="237"/>
    </location>
    <ligand>
        <name>substrate</name>
    </ligand>
</feature>
<dbReference type="EC" id="2.7.1.71" evidence="7"/>
<dbReference type="InterPro" id="IPR027417">
    <property type="entry name" value="P-loop_NTPase"/>
</dbReference>
<dbReference type="GO" id="GO:0005524">
    <property type="term" value="F:ATP binding"/>
    <property type="evidence" value="ECO:0007669"/>
    <property type="project" value="UniProtKB-UniRule"/>
</dbReference>
<evidence type="ECO:0000256" key="6">
    <source>
        <dbReference type="ARBA" id="ARBA00023141"/>
    </source>
</evidence>
<dbReference type="Gene3D" id="3.40.50.300">
    <property type="entry name" value="P-loop containing nucleotide triphosphate hydrolases"/>
    <property type="match status" value="1"/>
</dbReference>